<sequence length="206" mass="22834">MLNMKRILMIACMLMFQGLVVCKTVPVTIPEIEAMRLAHYLTIGSECTTSLSSYLEKLNYAEIGWDARVALSVYGAFSSNEYIKAQKVRNRQMQIHQKIFDKADVIVVPTTGVTAYPIKDDALKTGELDYINGAALVRYSIAGNFLGLPAVTIPVGFDKAGLPIGLQFIGKPWSEPTLIHIAFAMQALRIADSRKPKVFYDLLNSE</sequence>
<keyword evidence="2" id="KW-1185">Reference proteome</keyword>
<protein>
    <submittedName>
        <fullName evidence="1">Uncharacterized protein</fullName>
    </submittedName>
</protein>
<accession>A0ACC1BD83</accession>
<proteinExistence type="predicted"/>
<evidence type="ECO:0000313" key="2">
    <source>
        <dbReference type="Proteomes" id="UP001164250"/>
    </source>
</evidence>
<comment type="caution">
    <text evidence="1">The sequence shown here is derived from an EMBL/GenBank/DDBJ whole genome shotgun (WGS) entry which is preliminary data.</text>
</comment>
<dbReference type="Proteomes" id="UP001164250">
    <property type="component" value="Chromosome 5"/>
</dbReference>
<name>A0ACC1BD83_9ROSI</name>
<reference evidence="2" key="1">
    <citation type="journal article" date="2023" name="G3 (Bethesda)">
        <title>Genome assembly and association tests identify interacting loci associated with vigor, precocity, and sex in interspecific pistachio rootstocks.</title>
        <authorList>
            <person name="Palmer W."/>
            <person name="Jacygrad E."/>
            <person name="Sagayaradj S."/>
            <person name="Cavanaugh K."/>
            <person name="Han R."/>
            <person name="Bertier L."/>
            <person name="Beede B."/>
            <person name="Kafkas S."/>
            <person name="Golino D."/>
            <person name="Preece J."/>
            <person name="Michelmore R."/>
        </authorList>
    </citation>
    <scope>NUCLEOTIDE SEQUENCE [LARGE SCALE GENOMIC DNA]</scope>
</reference>
<dbReference type="EMBL" id="CM047901">
    <property type="protein sequence ID" value="KAJ0096888.1"/>
    <property type="molecule type" value="Genomic_DNA"/>
</dbReference>
<organism evidence="1 2">
    <name type="scientific">Pistacia atlantica</name>
    <dbReference type="NCBI Taxonomy" id="434234"/>
    <lineage>
        <taxon>Eukaryota</taxon>
        <taxon>Viridiplantae</taxon>
        <taxon>Streptophyta</taxon>
        <taxon>Embryophyta</taxon>
        <taxon>Tracheophyta</taxon>
        <taxon>Spermatophyta</taxon>
        <taxon>Magnoliopsida</taxon>
        <taxon>eudicotyledons</taxon>
        <taxon>Gunneridae</taxon>
        <taxon>Pentapetalae</taxon>
        <taxon>rosids</taxon>
        <taxon>malvids</taxon>
        <taxon>Sapindales</taxon>
        <taxon>Anacardiaceae</taxon>
        <taxon>Pistacia</taxon>
    </lineage>
</organism>
<evidence type="ECO:0000313" key="1">
    <source>
        <dbReference type="EMBL" id="KAJ0096888.1"/>
    </source>
</evidence>
<gene>
    <name evidence="1" type="ORF">Patl1_28110</name>
</gene>